<accession>A0AAV6V5X8</accession>
<dbReference type="GO" id="GO:0008270">
    <property type="term" value="F:zinc ion binding"/>
    <property type="evidence" value="ECO:0007669"/>
    <property type="project" value="UniProtKB-KW"/>
</dbReference>
<keyword evidence="8" id="KW-1185">Reference proteome</keyword>
<dbReference type="InterPro" id="IPR001841">
    <property type="entry name" value="Znf_RING"/>
</dbReference>
<dbReference type="InterPro" id="IPR047134">
    <property type="entry name" value="RNF4"/>
</dbReference>
<keyword evidence="2 4" id="KW-0863">Zinc-finger</keyword>
<evidence type="ECO:0000259" key="6">
    <source>
        <dbReference type="PROSITE" id="PS50089"/>
    </source>
</evidence>
<reference evidence="7 8" key="1">
    <citation type="journal article" date="2022" name="Nat. Ecol. Evol.">
        <title>A masculinizing supergene underlies an exaggerated male reproductive morph in a spider.</title>
        <authorList>
            <person name="Hendrickx F."/>
            <person name="De Corte Z."/>
            <person name="Sonet G."/>
            <person name="Van Belleghem S.M."/>
            <person name="Kostlbacher S."/>
            <person name="Vangestel C."/>
        </authorList>
    </citation>
    <scope>NUCLEOTIDE SEQUENCE [LARGE SCALE GENOMIC DNA]</scope>
    <source>
        <strain evidence="7">W744_W776</strain>
    </source>
</reference>
<sequence length="253" mass="28995">MAEELYRAVALEPAPISEGSAEESDASDLQRDQVETSNHAPSEIASAVTLEPAAPISEGSAEESNASNLQGDQVERSRTIRLPRTMLRTMRRRNNAPSETASSVGIHPLHNVASHSRNAEPAIEEDSAFLENNTNTRFRWLKPYYQPRHFLWPRDRPRRRIVLDRPRVEPRTAFKLQTVKFTETQLNEEQCTICLTSAREYKLNWRPVARTSCGHLFCVPCIYCWRKESLACPICRRVVLRPEDRGLFLFHII</sequence>
<keyword evidence="1" id="KW-0479">Metal-binding</keyword>
<evidence type="ECO:0000256" key="1">
    <source>
        <dbReference type="ARBA" id="ARBA00022723"/>
    </source>
</evidence>
<evidence type="ECO:0000256" key="5">
    <source>
        <dbReference type="SAM" id="MobiDB-lite"/>
    </source>
</evidence>
<feature type="domain" description="RING-type" evidence="6">
    <location>
        <begin position="191"/>
        <end position="236"/>
    </location>
</feature>
<comment type="caution">
    <text evidence="7">The sequence shown here is derived from an EMBL/GenBank/DDBJ whole genome shotgun (WGS) entry which is preliminary data.</text>
</comment>
<proteinExistence type="predicted"/>
<dbReference type="InterPro" id="IPR017907">
    <property type="entry name" value="Znf_RING_CS"/>
</dbReference>
<evidence type="ECO:0000313" key="8">
    <source>
        <dbReference type="Proteomes" id="UP000827092"/>
    </source>
</evidence>
<dbReference type="SUPFAM" id="SSF57850">
    <property type="entry name" value="RING/U-box"/>
    <property type="match status" value="1"/>
</dbReference>
<dbReference type="Pfam" id="PF13639">
    <property type="entry name" value="zf-RING_2"/>
    <property type="match status" value="1"/>
</dbReference>
<keyword evidence="3" id="KW-0862">Zinc</keyword>
<evidence type="ECO:0000313" key="7">
    <source>
        <dbReference type="EMBL" id="KAG8191887.1"/>
    </source>
</evidence>
<dbReference type="PANTHER" id="PTHR23041:SF78">
    <property type="entry name" value="E3 UBIQUITIN-PROTEIN LIGASE RNF4"/>
    <property type="match status" value="1"/>
</dbReference>
<gene>
    <name evidence="7" type="ORF">JTE90_019822</name>
</gene>
<feature type="compositionally biased region" description="Low complexity" evidence="5">
    <location>
        <begin position="57"/>
        <end position="68"/>
    </location>
</feature>
<dbReference type="SMART" id="SM00184">
    <property type="entry name" value="RING"/>
    <property type="match status" value="1"/>
</dbReference>
<dbReference type="Proteomes" id="UP000827092">
    <property type="component" value="Unassembled WGS sequence"/>
</dbReference>
<dbReference type="EMBL" id="JAFNEN010000150">
    <property type="protein sequence ID" value="KAG8191887.1"/>
    <property type="molecule type" value="Genomic_DNA"/>
</dbReference>
<feature type="region of interest" description="Disordered" evidence="5">
    <location>
        <begin position="1"/>
        <end position="110"/>
    </location>
</feature>
<evidence type="ECO:0000256" key="3">
    <source>
        <dbReference type="ARBA" id="ARBA00022833"/>
    </source>
</evidence>
<organism evidence="7 8">
    <name type="scientific">Oedothorax gibbosus</name>
    <dbReference type="NCBI Taxonomy" id="931172"/>
    <lineage>
        <taxon>Eukaryota</taxon>
        <taxon>Metazoa</taxon>
        <taxon>Ecdysozoa</taxon>
        <taxon>Arthropoda</taxon>
        <taxon>Chelicerata</taxon>
        <taxon>Arachnida</taxon>
        <taxon>Araneae</taxon>
        <taxon>Araneomorphae</taxon>
        <taxon>Entelegynae</taxon>
        <taxon>Araneoidea</taxon>
        <taxon>Linyphiidae</taxon>
        <taxon>Erigoninae</taxon>
        <taxon>Oedothorax</taxon>
    </lineage>
</organism>
<dbReference type="AlphaFoldDB" id="A0AAV6V5X8"/>
<evidence type="ECO:0000256" key="4">
    <source>
        <dbReference type="PROSITE-ProRule" id="PRU00175"/>
    </source>
</evidence>
<dbReference type="PROSITE" id="PS00518">
    <property type="entry name" value="ZF_RING_1"/>
    <property type="match status" value="1"/>
</dbReference>
<name>A0AAV6V5X8_9ARAC</name>
<dbReference type="PROSITE" id="PS50089">
    <property type="entry name" value="ZF_RING_2"/>
    <property type="match status" value="1"/>
</dbReference>
<dbReference type="PANTHER" id="PTHR23041">
    <property type="entry name" value="RING FINGER DOMAIN-CONTAINING"/>
    <property type="match status" value="1"/>
</dbReference>
<evidence type="ECO:0000256" key="2">
    <source>
        <dbReference type="ARBA" id="ARBA00022771"/>
    </source>
</evidence>
<protein>
    <recommendedName>
        <fullName evidence="6">RING-type domain-containing protein</fullName>
    </recommendedName>
</protein>
<dbReference type="Gene3D" id="3.30.40.10">
    <property type="entry name" value="Zinc/RING finger domain, C3HC4 (zinc finger)"/>
    <property type="match status" value="1"/>
</dbReference>
<dbReference type="InterPro" id="IPR013083">
    <property type="entry name" value="Znf_RING/FYVE/PHD"/>
</dbReference>